<keyword evidence="13" id="KW-0119">Carbohydrate metabolism</keyword>
<comment type="subcellular location">
    <subcellularLocation>
        <location evidence="3">Cell membrane</location>
        <topology evidence="3">Single-pass type II membrane protein</topology>
    </subcellularLocation>
    <subcellularLocation>
        <location evidence="2">Secreted</location>
        <location evidence="2">Cell wall</location>
    </subcellularLocation>
</comment>
<dbReference type="Gene3D" id="3.20.20.80">
    <property type="entry name" value="Glycosidases"/>
    <property type="match status" value="1"/>
</dbReference>
<keyword evidence="7" id="KW-0134">Cell wall</keyword>
<dbReference type="InterPro" id="IPR017853">
    <property type="entry name" value="GH"/>
</dbReference>
<comment type="similarity">
    <text evidence="4 19">Belongs to the glycosyl hydrolase 17 family.</text>
</comment>
<evidence type="ECO:0000256" key="16">
    <source>
        <dbReference type="ARBA" id="ARBA00037649"/>
    </source>
</evidence>
<keyword evidence="21" id="KW-1133">Transmembrane helix</keyword>
<proteinExistence type="inferred from homology"/>
<dbReference type="Proteomes" id="UP000696485">
    <property type="component" value="Unassembled WGS sequence"/>
</dbReference>
<dbReference type="Pfam" id="PF00332">
    <property type="entry name" value="Glyco_hydro_17"/>
    <property type="match status" value="1"/>
</dbReference>
<keyword evidence="21" id="KW-0812">Transmembrane</keyword>
<feature type="region of interest" description="Disordered" evidence="20">
    <location>
        <begin position="358"/>
        <end position="426"/>
    </location>
</feature>
<organism evidence="22 23">
    <name type="scientific">Podila minutissima</name>
    <dbReference type="NCBI Taxonomy" id="64525"/>
    <lineage>
        <taxon>Eukaryota</taxon>
        <taxon>Fungi</taxon>
        <taxon>Fungi incertae sedis</taxon>
        <taxon>Mucoromycota</taxon>
        <taxon>Mortierellomycotina</taxon>
        <taxon>Mortierellomycetes</taxon>
        <taxon>Mortierellales</taxon>
        <taxon>Mortierellaceae</taxon>
        <taxon>Podila</taxon>
    </lineage>
</organism>
<dbReference type="PANTHER" id="PTHR16631">
    <property type="entry name" value="GLUCAN 1,3-BETA-GLUCOSIDASE"/>
    <property type="match status" value="1"/>
</dbReference>
<evidence type="ECO:0000256" key="17">
    <source>
        <dbReference type="ARBA" id="ARBA00042373"/>
    </source>
</evidence>
<evidence type="ECO:0000256" key="13">
    <source>
        <dbReference type="ARBA" id="ARBA00023277"/>
    </source>
</evidence>
<evidence type="ECO:0000256" key="6">
    <source>
        <dbReference type="ARBA" id="ARBA00022475"/>
    </source>
</evidence>
<evidence type="ECO:0000256" key="3">
    <source>
        <dbReference type="ARBA" id="ARBA00004401"/>
    </source>
</evidence>
<dbReference type="EC" id="3.2.1.39" evidence="5"/>
<dbReference type="SUPFAM" id="SSF51445">
    <property type="entry name" value="(Trans)glycosidases"/>
    <property type="match status" value="1"/>
</dbReference>
<dbReference type="EMBL" id="JAAAUY010000126">
    <property type="protein sequence ID" value="KAF9334866.1"/>
    <property type="molecule type" value="Genomic_DNA"/>
</dbReference>
<reference evidence="22" key="1">
    <citation type="journal article" date="2020" name="Fungal Divers.">
        <title>Resolving the Mortierellaceae phylogeny through synthesis of multi-gene phylogenetics and phylogenomics.</title>
        <authorList>
            <person name="Vandepol N."/>
            <person name="Liber J."/>
            <person name="Desiro A."/>
            <person name="Na H."/>
            <person name="Kennedy M."/>
            <person name="Barry K."/>
            <person name="Grigoriev I.V."/>
            <person name="Miller A.N."/>
            <person name="O'Donnell K."/>
            <person name="Stajich J.E."/>
            <person name="Bonito G."/>
        </authorList>
    </citation>
    <scope>NUCLEOTIDE SEQUENCE</scope>
    <source>
        <strain evidence="22">NVP1</strain>
    </source>
</reference>
<evidence type="ECO:0000256" key="19">
    <source>
        <dbReference type="RuleBase" id="RU004335"/>
    </source>
</evidence>
<dbReference type="GO" id="GO:0005576">
    <property type="term" value="C:extracellular region"/>
    <property type="evidence" value="ECO:0007669"/>
    <property type="project" value="TreeGrafter"/>
</dbReference>
<keyword evidence="15" id="KW-0624">Polysaccharide degradation</keyword>
<feature type="region of interest" description="Disordered" evidence="20">
    <location>
        <begin position="510"/>
        <end position="530"/>
    </location>
</feature>
<feature type="compositionally biased region" description="Polar residues" evidence="20">
    <location>
        <begin position="97"/>
        <end position="108"/>
    </location>
</feature>
<keyword evidence="8" id="KW-0964">Secreted</keyword>
<feature type="region of interest" description="Disordered" evidence="20">
    <location>
        <begin position="1"/>
        <end position="256"/>
    </location>
</feature>
<feature type="compositionally biased region" description="Polar residues" evidence="20">
    <location>
        <begin position="1"/>
        <end position="10"/>
    </location>
</feature>
<keyword evidence="6" id="KW-1003">Cell membrane</keyword>
<dbReference type="AlphaFoldDB" id="A0A9P5ST77"/>
<evidence type="ECO:0000256" key="4">
    <source>
        <dbReference type="ARBA" id="ARBA00008773"/>
    </source>
</evidence>
<keyword evidence="23" id="KW-1185">Reference proteome</keyword>
<dbReference type="GO" id="GO:0071555">
    <property type="term" value="P:cell wall organization"/>
    <property type="evidence" value="ECO:0007669"/>
    <property type="project" value="UniProtKB-KW"/>
</dbReference>
<evidence type="ECO:0000313" key="22">
    <source>
        <dbReference type="EMBL" id="KAF9334866.1"/>
    </source>
</evidence>
<evidence type="ECO:0000256" key="5">
    <source>
        <dbReference type="ARBA" id="ARBA00012780"/>
    </source>
</evidence>
<evidence type="ECO:0000256" key="10">
    <source>
        <dbReference type="ARBA" id="ARBA00022801"/>
    </source>
</evidence>
<dbReference type="InterPro" id="IPR050732">
    <property type="entry name" value="Beta-glucan_modifiers"/>
</dbReference>
<feature type="compositionally biased region" description="Low complexity" evidence="20">
    <location>
        <begin position="388"/>
        <end position="409"/>
    </location>
</feature>
<evidence type="ECO:0000256" key="18">
    <source>
        <dbReference type="ARBA" id="ARBA00043078"/>
    </source>
</evidence>
<keyword evidence="14" id="KW-0961">Cell wall biogenesis/degradation</keyword>
<evidence type="ECO:0000256" key="9">
    <source>
        <dbReference type="ARBA" id="ARBA00022729"/>
    </source>
</evidence>
<feature type="compositionally biased region" description="Low complexity" evidence="20">
    <location>
        <begin position="43"/>
        <end position="55"/>
    </location>
</feature>
<evidence type="ECO:0000256" key="1">
    <source>
        <dbReference type="ARBA" id="ARBA00000382"/>
    </source>
</evidence>
<dbReference type="GO" id="GO:0009277">
    <property type="term" value="C:fungal-type cell wall"/>
    <property type="evidence" value="ECO:0007669"/>
    <property type="project" value="TreeGrafter"/>
</dbReference>
<evidence type="ECO:0000256" key="11">
    <source>
        <dbReference type="ARBA" id="ARBA00023136"/>
    </source>
</evidence>
<keyword evidence="10" id="KW-0378">Hydrolase</keyword>
<dbReference type="GO" id="GO:0042973">
    <property type="term" value="F:glucan endo-1,3-beta-D-glucosidase activity"/>
    <property type="evidence" value="ECO:0007669"/>
    <property type="project" value="UniProtKB-EC"/>
</dbReference>
<accession>A0A9P5ST77</accession>
<dbReference type="GO" id="GO:0009986">
    <property type="term" value="C:cell surface"/>
    <property type="evidence" value="ECO:0007669"/>
    <property type="project" value="TreeGrafter"/>
</dbReference>
<feature type="compositionally biased region" description="Basic and acidic residues" evidence="20">
    <location>
        <begin position="56"/>
        <end position="71"/>
    </location>
</feature>
<evidence type="ECO:0000256" key="20">
    <source>
        <dbReference type="SAM" id="MobiDB-lite"/>
    </source>
</evidence>
<evidence type="ECO:0000256" key="21">
    <source>
        <dbReference type="SAM" id="Phobius"/>
    </source>
</evidence>
<feature type="compositionally biased region" description="Polar residues" evidence="20">
    <location>
        <begin position="198"/>
        <end position="245"/>
    </location>
</feature>
<gene>
    <name evidence="22" type="ORF">BG006_001336</name>
</gene>
<dbReference type="InterPro" id="IPR000490">
    <property type="entry name" value="Glyco_hydro_17"/>
</dbReference>
<evidence type="ECO:0000256" key="14">
    <source>
        <dbReference type="ARBA" id="ARBA00023316"/>
    </source>
</evidence>
<comment type="caution">
    <text evidence="22">The sequence shown here is derived from an EMBL/GenBank/DDBJ whole genome shotgun (WGS) entry which is preliminary data.</text>
</comment>
<feature type="transmembrane region" description="Helical" evidence="21">
    <location>
        <begin position="478"/>
        <end position="502"/>
    </location>
</feature>
<sequence>MDTSKGYSKASTDHGIEHQSPTHIKTVHARAPHSLGLRDSIDDSPPASPSSSTSSKSDETSHVAQVRDKDLNPVSPDPTHPLQDSEYNRRNYRVPRQINTAHPKNNDTYRPPPITPGEDKTTFDQGMLHAGRPSPPRSNGFNSGVVSAPLPTLPPAMNRNHSYPEPGRPYPQDHYANRPQSHHPTSEMRSAPIYLTPGHQQQGQSKPSRTPSPNQSTRTLKSYNTTLNGSQQNLPNHTSSNSLHRQYNGRPFTPPAALRPDSVCSFPDNSPLLAPNVLAAVDARLRAAAANQNNANGSGGNIHGLQSPPSRSNLRFAGSGSGTNSRASSIGGPVITHHSVMQNSEAIMSREQLFDVLNKDGDENGNDTDNDTRYGSNFSLGKPKPEFFRSSSAQSSRRNSTSSSAFANSDIELNARSGPGNNKRPGMTVLAGAGASRLGSRTGSGFEKSGLHGSFDGQSVKVEKSAWLKSKNKTYRRWRGLCCVIGLLAFAAAVTGITLGFMSGKGKVDGLAPPPDPENPKPIKPTPPITEFTPDPNLRKAFYGVVYNPAKSLMPWCGATLQAVIDDIILMSQITNRIRIYGMDCNQAALVFEAIKLLKVPMQVVLTIWVDKDPVTYQRQYDTLLSVLDQYGTDMLTGVSVGNEVLFRKDQTLDTLGTMMKNVRTALKTRYNKDILVFTSDVGSNMKADLASVSDMLQGNLHPYFSGTAAANAANWTMNEYRDKMEGNPVSSGHKGVISEVGWPTAPATAVYPANSVPGLENLQTLVDGFVCQANTAGVPYYWFEFKDEPWKQDPTVPVEPYWGIFDKDGKLKIKIPDCIAP</sequence>
<evidence type="ECO:0000313" key="23">
    <source>
        <dbReference type="Proteomes" id="UP000696485"/>
    </source>
</evidence>
<keyword evidence="12" id="KW-0325">Glycoprotein</keyword>
<evidence type="ECO:0000256" key="8">
    <source>
        <dbReference type="ARBA" id="ARBA00022525"/>
    </source>
</evidence>
<comment type="function">
    <text evidence="16">Glucanases play a role in cell expansion during growth, in cell-cell fusion during mating, and in spore release during sporulation. This enzyme may be involved in beta-glucan degradation. Active on laminarin and lichenan.</text>
</comment>
<dbReference type="PANTHER" id="PTHR16631:SF17">
    <property type="entry name" value="GLUCAN ENDO-1,3-BETA-GLUCOSIDASE BTGC"/>
    <property type="match status" value="1"/>
</dbReference>
<protein>
    <recommendedName>
        <fullName evidence="5">glucan endo-1,3-beta-D-glucosidase</fullName>
        <ecNumber evidence="5">3.2.1.39</ecNumber>
    </recommendedName>
    <alternativeName>
        <fullName evidence="18">Endo-1,3-beta-glucanase btgC</fullName>
    </alternativeName>
    <alternativeName>
        <fullName evidence="17">Laminarinase btgC</fullName>
    </alternativeName>
</protein>
<evidence type="ECO:0000256" key="12">
    <source>
        <dbReference type="ARBA" id="ARBA00023180"/>
    </source>
</evidence>
<dbReference type="GO" id="GO:0000272">
    <property type="term" value="P:polysaccharide catabolic process"/>
    <property type="evidence" value="ECO:0007669"/>
    <property type="project" value="UniProtKB-KW"/>
</dbReference>
<feature type="region of interest" description="Disordered" evidence="20">
    <location>
        <begin position="292"/>
        <end position="333"/>
    </location>
</feature>
<evidence type="ECO:0000256" key="15">
    <source>
        <dbReference type="ARBA" id="ARBA00023326"/>
    </source>
</evidence>
<comment type="catalytic activity">
    <reaction evidence="1">
        <text>Hydrolysis of (1-&gt;3)-beta-D-glucosidic linkages in (1-&gt;3)-beta-D-glucans.</text>
        <dbReference type="EC" id="3.2.1.39"/>
    </reaction>
</comment>
<dbReference type="GO" id="GO:0005886">
    <property type="term" value="C:plasma membrane"/>
    <property type="evidence" value="ECO:0007669"/>
    <property type="project" value="UniProtKB-SubCell"/>
</dbReference>
<evidence type="ECO:0000256" key="7">
    <source>
        <dbReference type="ARBA" id="ARBA00022512"/>
    </source>
</evidence>
<evidence type="ECO:0000256" key="2">
    <source>
        <dbReference type="ARBA" id="ARBA00004191"/>
    </source>
</evidence>
<feature type="compositionally biased region" description="Pro residues" evidence="20">
    <location>
        <begin position="512"/>
        <end position="528"/>
    </location>
</feature>
<keyword evidence="11 21" id="KW-0472">Membrane</keyword>
<keyword evidence="9" id="KW-0732">Signal</keyword>
<name>A0A9P5ST77_9FUNG</name>